<dbReference type="HAMAP" id="MF_01987">
    <property type="entry name" value="Ribokinase"/>
    <property type="match status" value="1"/>
</dbReference>
<evidence type="ECO:0000256" key="2">
    <source>
        <dbReference type="ARBA" id="ARBA00012035"/>
    </source>
</evidence>
<keyword evidence="8 12" id="KW-0067">ATP-binding</keyword>
<dbReference type="VEuPathDB" id="FungiDB:HZS61_011055"/>
<dbReference type="InterPro" id="IPR011877">
    <property type="entry name" value="Ribokinase"/>
</dbReference>
<dbReference type="UniPathway" id="UPA00916">
    <property type="reaction ID" value="UER00889"/>
</dbReference>
<evidence type="ECO:0000256" key="7">
    <source>
        <dbReference type="ARBA" id="ARBA00022777"/>
    </source>
</evidence>
<dbReference type="InterPro" id="IPR011611">
    <property type="entry name" value="PfkB_dom"/>
</dbReference>
<dbReference type="EC" id="2.7.1.15" evidence="2 12"/>
<evidence type="ECO:0000256" key="3">
    <source>
        <dbReference type="ARBA" id="ARBA00016943"/>
    </source>
</evidence>
<keyword evidence="9 12" id="KW-0460">Magnesium</keyword>
<keyword evidence="7 12" id="KW-0418">Kinase</keyword>
<evidence type="ECO:0000256" key="8">
    <source>
        <dbReference type="ARBA" id="ARBA00022840"/>
    </source>
</evidence>
<feature type="binding site" evidence="12">
    <location>
        <position position="366"/>
    </location>
    <ligand>
        <name>K(+)</name>
        <dbReference type="ChEBI" id="CHEBI:29103"/>
    </ligand>
</feature>
<dbReference type="GO" id="GO:0046872">
    <property type="term" value="F:metal ion binding"/>
    <property type="evidence" value="ECO:0007669"/>
    <property type="project" value="UniProtKB-KW"/>
</dbReference>
<keyword evidence="11 12" id="KW-0119">Carbohydrate metabolism</keyword>
<dbReference type="InterPro" id="IPR029056">
    <property type="entry name" value="Ribokinase-like"/>
</dbReference>
<dbReference type="PRINTS" id="PR00990">
    <property type="entry name" value="RIBOKINASE"/>
</dbReference>
<keyword evidence="5 12" id="KW-0479">Metal-binding</keyword>
<comment type="cofactor">
    <cofactor evidence="12">
        <name>Mg(2+)</name>
        <dbReference type="ChEBI" id="CHEBI:18420"/>
    </cofactor>
    <text evidence="12">Requires a divalent cation, most likely magnesium in vivo, as an electrophilic catalyst to aid phosphoryl group transfer. It is the chelate of the metal and the nucleotide that is the actual substrate.</text>
</comment>
<feature type="binding site" evidence="12">
    <location>
        <position position="307"/>
    </location>
    <ligand>
        <name>K(+)</name>
        <dbReference type="ChEBI" id="CHEBI:29103"/>
    </ligand>
</feature>
<feature type="binding site" evidence="12">
    <location>
        <position position="364"/>
    </location>
    <ligand>
        <name>K(+)</name>
        <dbReference type="ChEBI" id="CHEBI:29103"/>
    </ligand>
</feature>
<feature type="binding site" evidence="12">
    <location>
        <begin position="268"/>
        <end position="273"/>
    </location>
    <ligand>
        <name>ATP</name>
        <dbReference type="ChEBI" id="CHEBI:30616"/>
    </ligand>
</feature>
<dbReference type="GO" id="GO:0005524">
    <property type="term" value="F:ATP binding"/>
    <property type="evidence" value="ECO:0007669"/>
    <property type="project" value="UniProtKB-UniRule"/>
</dbReference>
<feature type="domain" description="Carbohydrate kinase PfkB" evidence="13">
    <location>
        <begin position="3"/>
        <end position="372"/>
    </location>
</feature>
<dbReference type="VEuPathDB" id="FungiDB:FOC4_g10005365"/>
<dbReference type="VEuPathDB" id="FungiDB:FOXG_13522"/>
<protein>
    <recommendedName>
        <fullName evidence="3 12">Ribokinase</fullName>
        <shortName evidence="12">RK</shortName>
        <ecNumber evidence="2 12">2.7.1.15</ecNumber>
    </recommendedName>
</protein>
<dbReference type="GO" id="GO:0005634">
    <property type="term" value="C:nucleus"/>
    <property type="evidence" value="ECO:0007669"/>
    <property type="project" value="UniProtKB-SubCell"/>
</dbReference>
<reference evidence="14 15" key="1">
    <citation type="journal article" date="2018" name="Sci. Rep.">
        <title>Characterisation of pathogen-specific regions and novel effector candidates in Fusarium oxysporum f. sp. cepae.</title>
        <authorList>
            <person name="Armitage A.D."/>
            <person name="Taylor A."/>
            <person name="Sobczyk M.K."/>
            <person name="Baxter L."/>
            <person name="Greenfield B.P."/>
            <person name="Bates H.J."/>
            <person name="Wilson F."/>
            <person name="Jackson A.C."/>
            <person name="Ott S."/>
            <person name="Harrison R.J."/>
            <person name="Clarkson J.P."/>
        </authorList>
    </citation>
    <scope>NUCLEOTIDE SEQUENCE [LARGE SCALE GENOMIC DNA]</scope>
    <source>
        <strain evidence="14 15">Fo_A13</strain>
    </source>
</reference>
<keyword evidence="6 12" id="KW-0547">Nucleotide-binding</keyword>
<dbReference type="EMBL" id="MRCX01000305">
    <property type="protein sequence ID" value="RKK66311.1"/>
    <property type="molecule type" value="Genomic_DNA"/>
</dbReference>
<comment type="activity regulation">
    <text evidence="12">Activated by a monovalent cation that binds near, but not in, the active site. The most likely occupant of the site in vivo is potassium. Ion binding induces a conformational change that may alter substrate affinity.</text>
</comment>
<evidence type="ECO:0000256" key="4">
    <source>
        <dbReference type="ARBA" id="ARBA00022679"/>
    </source>
</evidence>
<evidence type="ECO:0000259" key="13">
    <source>
        <dbReference type="Pfam" id="PF00294"/>
    </source>
</evidence>
<dbReference type="InterPro" id="IPR002139">
    <property type="entry name" value="Ribo/fructo_kinase"/>
</dbReference>
<evidence type="ECO:0000256" key="12">
    <source>
        <dbReference type="HAMAP-Rule" id="MF_03215"/>
    </source>
</evidence>
<sequence>MMPMVRVIGSINADMVSVTPRFPDLGETIQATSFTSSAGGKGANQAVACSRLSRPRPLASASFANSASTPTTVQMVGAVGGRDVHFQALLKPALEESSVDLSLVRTNQDDYTGVSVIIVSEAEGDNRIFFSPGANFSGMQPTAEVIGQALATPMPDVIVMQGETPVETLVAILRELKRLKAKNLQNGTGAIRIAPEVVFNPALVPPGGLPKDVFFVVDHLIMNETDAGLMAPKREQSLRLVPHAKHNDPRTQLASYYHKLRVESVIVTLGSKGVWYSVVGASTRVAGNGVDGFTGEIPAASVSRVLDTTAAGDTFVGGYATHIARGRHVAAESSEEQNWMTQRHDLIVSAMTRAAKAAARCVERRGAMDSIPWEDEL</sequence>
<keyword evidence="12" id="KW-0539">Nucleus</keyword>
<dbReference type="VEuPathDB" id="FungiDB:FOIG_11678"/>
<dbReference type="GO" id="GO:0005737">
    <property type="term" value="C:cytoplasm"/>
    <property type="evidence" value="ECO:0007669"/>
    <property type="project" value="UniProtKB-SubCell"/>
</dbReference>
<dbReference type="AlphaFoldDB" id="A0A420ME08"/>
<keyword evidence="4 12" id="KW-0808">Transferase</keyword>
<dbReference type="GO" id="GO:0004747">
    <property type="term" value="F:ribokinase activity"/>
    <property type="evidence" value="ECO:0007669"/>
    <property type="project" value="UniProtKB-UniRule"/>
</dbReference>
<feature type="binding site" evidence="12">
    <location>
        <position position="370"/>
    </location>
    <ligand>
        <name>K(+)</name>
        <dbReference type="ChEBI" id="CHEBI:29103"/>
    </ligand>
</feature>
<feature type="active site" description="Proton acceptor" evidence="12">
    <location>
        <position position="313"/>
    </location>
</feature>
<keyword evidence="10 12" id="KW-0630">Potassium</keyword>
<organism evidence="14 15">
    <name type="scientific">Fusarium oxysporum</name>
    <name type="common">Fusarium vascular wilt</name>
    <dbReference type="NCBI Taxonomy" id="5507"/>
    <lineage>
        <taxon>Eukaryota</taxon>
        <taxon>Fungi</taxon>
        <taxon>Dikarya</taxon>
        <taxon>Ascomycota</taxon>
        <taxon>Pezizomycotina</taxon>
        <taxon>Sordariomycetes</taxon>
        <taxon>Hypocreomycetidae</taxon>
        <taxon>Hypocreales</taxon>
        <taxon>Nectriaceae</taxon>
        <taxon>Fusarium</taxon>
        <taxon>Fusarium oxysporum species complex</taxon>
    </lineage>
</organism>
<comment type="function">
    <text evidence="12">Catalyzes the phosphorylation of ribose at O-5 in a reaction requiring ATP and magnesium. The resulting D-ribose-5-phosphate can then be used either for sythesis of nucleotides, histidine, and tryptophan, or as a component of the pentose phosphate pathway.</text>
</comment>
<gene>
    <name evidence="14" type="ORF">BFJ69_g15514</name>
</gene>
<feature type="binding site" evidence="12">
    <location>
        <begin position="12"/>
        <end position="14"/>
    </location>
    <ligand>
        <name>substrate</name>
    </ligand>
</feature>
<dbReference type="SUPFAM" id="SSF53613">
    <property type="entry name" value="Ribokinase-like"/>
    <property type="match status" value="1"/>
</dbReference>
<evidence type="ECO:0000256" key="6">
    <source>
        <dbReference type="ARBA" id="ARBA00022741"/>
    </source>
</evidence>
<dbReference type="VEuPathDB" id="FungiDB:FOZG_15192"/>
<feature type="binding site" evidence="12">
    <location>
        <position position="163"/>
    </location>
    <ligand>
        <name>substrate</name>
    </ligand>
</feature>
<dbReference type="GO" id="GO:0019303">
    <property type="term" value="P:D-ribose catabolic process"/>
    <property type="evidence" value="ECO:0007669"/>
    <property type="project" value="UniProtKB-UniRule"/>
</dbReference>
<dbReference type="Proteomes" id="UP000285084">
    <property type="component" value="Unassembled WGS sequence"/>
</dbReference>
<comment type="subunit">
    <text evidence="12">Homodimer.</text>
</comment>
<comment type="pathway">
    <text evidence="12">Carbohydrate metabolism; D-ribose degradation; D-ribose 5-phosphate from beta-D-ribopyranose: step 2/2.</text>
</comment>
<dbReference type="Pfam" id="PF00294">
    <property type="entry name" value="PfkB"/>
    <property type="match status" value="1"/>
</dbReference>
<comment type="caution">
    <text evidence="12">Lacks conserved residue(s) required for the propagation of feature annotation.</text>
</comment>
<dbReference type="VEuPathDB" id="FungiDB:FOMG_09318"/>
<evidence type="ECO:0000313" key="15">
    <source>
        <dbReference type="Proteomes" id="UP000285084"/>
    </source>
</evidence>
<dbReference type="PROSITE" id="PS00584">
    <property type="entry name" value="PFKB_KINASES_2"/>
    <property type="match status" value="1"/>
</dbReference>
<keyword evidence="12" id="KW-0963">Cytoplasm</keyword>
<feature type="binding site" evidence="12">
    <location>
        <position position="309"/>
    </location>
    <ligand>
        <name>K(+)</name>
        <dbReference type="ChEBI" id="CHEBI:29103"/>
    </ligand>
</feature>
<feature type="binding site" evidence="12">
    <location>
        <position position="361"/>
    </location>
    <ligand>
        <name>K(+)</name>
        <dbReference type="ChEBI" id="CHEBI:29103"/>
    </ligand>
</feature>
<comment type="similarity">
    <text evidence="12">Belongs to the carbohydrate kinase PfkB family. Ribokinase subfamily.</text>
</comment>
<name>A0A420ME08_FUSOX</name>
<evidence type="ECO:0000256" key="10">
    <source>
        <dbReference type="ARBA" id="ARBA00022958"/>
    </source>
</evidence>
<feature type="binding site" evidence="12">
    <location>
        <position position="313"/>
    </location>
    <ligand>
        <name>substrate</name>
    </ligand>
</feature>
<dbReference type="PANTHER" id="PTHR10584">
    <property type="entry name" value="SUGAR KINASE"/>
    <property type="match status" value="1"/>
</dbReference>
<evidence type="ECO:0000256" key="5">
    <source>
        <dbReference type="ARBA" id="ARBA00022723"/>
    </source>
</evidence>
<dbReference type="VEuPathDB" id="FungiDB:FOC1_g10003524"/>
<dbReference type="CDD" id="cd01174">
    <property type="entry name" value="ribokinase"/>
    <property type="match status" value="1"/>
</dbReference>
<proteinExistence type="inferred from homology"/>
<evidence type="ECO:0000313" key="14">
    <source>
        <dbReference type="EMBL" id="RKK66311.1"/>
    </source>
</evidence>
<dbReference type="Gene3D" id="3.40.1190.20">
    <property type="match status" value="1"/>
</dbReference>
<evidence type="ECO:0000256" key="1">
    <source>
        <dbReference type="ARBA" id="ARBA00005380"/>
    </source>
</evidence>
<feature type="binding site" evidence="12">
    <location>
        <position position="223"/>
    </location>
    <ligand>
        <name>ATP</name>
        <dbReference type="ChEBI" id="CHEBI:30616"/>
    </ligand>
</feature>
<comment type="subcellular location">
    <subcellularLocation>
        <location evidence="12">Cytoplasm</location>
    </subcellularLocation>
    <subcellularLocation>
        <location evidence="12">Nucleus</location>
    </subcellularLocation>
</comment>
<comment type="catalytic activity">
    <reaction evidence="12">
        <text>D-ribose + ATP = D-ribose 5-phosphate + ADP + H(+)</text>
        <dbReference type="Rhea" id="RHEA:13697"/>
        <dbReference type="ChEBI" id="CHEBI:15378"/>
        <dbReference type="ChEBI" id="CHEBI:30616"/>
        <dbReference type="ChEBI" id="CHEBI:47013"/>
        <dbReference type="ChEBI" id="CHEBI:78346"/>
        <dbReference type="ChEBI" id="CHEBI:456216"/>
        <dbReference type="EC" id="2.7.1.15"/>
    </reaction>
</comment>
<evidence type="ECO:0000256" key="9">
    <source>
        <dbReference type="ARBA" id="ARBA00022842"/>
    </source>
</evidence>
<evidence type="ECO:0000256" key="11">
    <source>
        <dbReference type="ARBA" id="ARBA00023277"/>
    </source>
</evidence>
<feature type="binding site" evidence="12">
    <location>
        <begin position="40"/>
        <end position="44"/>
    </location>
    <ligand>
        <name>substrate</name>
    </ligand>
</feature>
<feature type="binding site" evidence="12">
    <location>
        <begin position="312"/>
        <end position="313"/>
    </location>
    <ligand>
        <name>ATP</name>
        <dbReference type="ChEBI" id="CHEBI:30616"/>
    </ligand>
</feature>
<dbReference type="InterPro" id="IPR002173">
    <property type="entry name" value="Carboh/pur_kinase_PfkB_CS"/>
</dbReference>
<comment type="similarity">
    <text evidence="1">Belongs to the carbohydrate kinase pfkB family.</text>
</comment>
<comment type="caution">
    <text evidence="14">The sequence shown here is derived from an EMBL/GenBank/DDBJ whole genome shotgun (WGS) entry which is preliminary data.</text>
</comment>
<dbReference type="PANTHER" id="PTHR10584:SF166">
    <property type="entry name" value="RIBOKINASE"/>
    <property type="match status" value="1"/>
</dbReference>
<accession>A0A420ME08</accession>